<dbReference type="Pfam" id="PF07499">
    <property type="entry name" value="RuvA_C"/>
    <property type="match status" value="1"/>
</dbReference>
<evidence type="ECO:0000256" key="4">
    <source>
        <dbReference type="ARBA" id="ARBA00023172"/>
    </source>
</evidence>
<organism evidence="9 10">
    <name type="scientific">Sessilibacter corallicola</name>
    <dbReference type="NCBI Taxonomy" id="2904075"/>
    <lineage>
        <taxon>Bacteria</taxon>
        <taxon>Pseudomonadati</taxon>
        <taxon>Pseudomonadota</taxon>
        <taxon>Gammaproteobacteria</taxon>
        <taxon>Cellvibrionales</taxon>
        <taxon>Cellvibrionaceae</taxon>
        <taxon>Sessilibacter</taxon>
    </lineage>
</organism>
<evidence type="ECO:0000256" key="3">
    <source>
        <dbReference type="ARBA" id="ARBA00023125"/>
    </source>
</evidence>
<dbReference type="SUPFAM" id="SSF46929">
    <property type="entry name" value="DNA helicase RuvA subunit, C-terminal domain"/>
    <property type="match status" value="1"/>
</dbReference>
<evidence type="ECO:0000256" key="1">
    <source>
        <dbReference type="ARBA" id="ARBA00022490"/>
    </source>
</evidence>
<comment type="caution">
    <text evidence="6">Lacks conserved residue(s) required for the propagation of feature annotation.</text>
</comment>
<feature type="domain" description="Helix-hairpin-helix DNA-binding motif class 1" evidence="8">
    <location>
        <begin position="108"/>
        <end position="127"/>
    </location>
</feature>
<dbReference type="InterPro" id="IPR003583">
    <property type="entry name" value="Hlx-hairpin-Hlx_DNA-bd_motif"/>
</dbReference>
<comment type="similarity">
    <text evidence="6">Belongs to the RuvA family.</text>
</comment>
<reference evidence="9 10" key="1">
    <citation type="submission" date="2024-04" db="EMBL/GenBank/DDBJ databases">
        <title>Draft genome sequence of Sessilibacter corallicola NBRC 116591.</title>
        <authorList>
            <person name="Miyakawa T."/>
            <person name="Kusuya Y."/>
            <person name="Miura T."/>
        </authorList>
    </citation>
    <scope>NUCLEOTIDE SEQUENCE [LARGE SCALE GENOMIC DNA]</scope>
    <source>
        <strain evidence="9 10">KU-00831-HH</strain>
    </source>
</reference>
<feature type="region of interest" description="Domain III" evidence="6">
    <location>
        <begin position="158"/>
        <end position="210"/>
    </location>
</feature>
<dbReference type="SMART" id="SM00278">
    <property type="entry name" value="HhH1"/>
    <property type="match status" value="2"/>
</dbReference>
<dbReference type="InterPro" id="IPR011114">
    <property type="entry name" value="RuvA_C"/>
</dbReference>
<feature type="region of interest" description="Disordered" evidence="7">
    <location>
        <begin position="136"/>
        <end position="157"/>
    </location>
</feature>
<evidence type="ECO:0000256" key="5">
    <source>
        <dbReference type="ARBA" id="ARBA00023204"/>
    </source>
</evidence>
<feature type="domain" description="Helix-hairpin-helix DNA-binding motif class 1" evidence="8">
    <location>
        <begin position="73"/>
        <end position="92"/>
    </location>
</feature>
<dbReference type="Pfam" id="PF14520">
    <property type="entry name" value="HHH_5"/>
    <property type="match status" value="1"/>
</dbReference>
<comment type="function">
    <text evidence="6">The RuvA-RuvB-RuvC complex processes Holliday junction (HJ) DNA during genetic recombination and DNA repair, while the RuvA-RuvB complex plays an important role in the rescue of blocked DNA replication forks via replication fork reversal (RFR). RuvA specifically binds to HJ cruciform DNA, conferring on it an open structure. The RuvB hexamer acts as an ATP-dependent pump, pulling dsDNA into and through the RuvAB complex. HJ branch migration allows RuvC to scan DNA until it finds its consensus sequence, where it cleaves and resolves the cruciform DNA.</text>
</comment>
<dbReference type="HAMAP" id="MF_00031">
    <property type="entry name" value="DNA_HJ_migration_RuvA"/>
    <property type="match status" value="1"/>
</dbReference>
<evidence type="ECO:0000256" key="6">
    <source>
        <dbReference type="HAMAP-Rule" id="MF_00031"/>
    </source>
</evidence>
<accession>A0ABQ0A7L8</accession>
<gene>
    <name evidence="6 9" type="primary">ruvA</name>
    <name evidence="9" type="ORF">NBRC116591_14540</name>
</gene>
<evidence type="ECO:0000256" key="7">
    <source>
        <dbReference type="SAM" id="MobiDB-lite"/>
    </source>
</evidence>
<feature type="region of interest" description="Domain I" evidence="6">
    <location>
        <begin position="1"/>
        <end position="64"/>
    </location>
</feature>
<keyword evidence="5 6" id="KW-0234">DNA repair</keyword>
<dbReference type="RefSeq" id="WP_353302251.1">
    <property type="nucleotide sequence ID" value="NZ_BAABWN010000004.1"/>
</dbReference>
<dbReference type="InterPro" id="IPR036267">
    <property type="entry name" value="RuvA_C_sf"/>
</dbReference>
<feature type="compositionally biased region" description="Polar residues" evidence="7">
    <location>
        <begin position="139"/>
        <end position="157"/>
    </location>
</feature>
<dbReference type="InterPro" id="IPR012340">
    <property type="entry name" value="NA-bd_OB-fold"/>
</dbReference>
<dbReference type="Gene3D" id="1.10.150.20">
    <property type="entry name" value="5' to 3' exonuclease, C-terminal subdomain"/>
    <property type="match status" value="1"/>
</dbReference>
<keyword evidence="4 6" id="KW-0233">DNA recombination</keyword>
<sequence length="210" mass="22829">MIGRLTGVLAEKQPPFLLIDVNGVGYEVQAPMTSIYQLPALGERVTLFTHFSVSENAQQLFAFKDKDDRLLFRHLIKVSGVGPKLGLAILSGMEANEFVQAVLNGESTRLVKIPGVGKKTAERLVVEMQDRLKDWSVAPTESSQDTSASENPGQQGLSQNDMIAEAESALVALGYKPTEAAKVIARVSKEHTPSRSEELIRLALKSMLPA</sequence>
<dbReference type="InterPro" id="IPR013849">
    <property type="entry name" value="DNA_helicase_Holl-junc_RuvA_I"/>
</dbReference>
<protein>
    <recommendedName>
        <fullName evidence="6">Holliday junction branch migration complex subunit RuvA</fullName>
    </recommendedName>
</protein>
<dbReference type="Gene3D" id="2.40.50.140">
    <property type="entry name" value="Nucleic acid-binding proteins"/>
    <property type="match status" value="1"/>
</dbReference>
<evidence type="ECO:0000259" key="8">
    <source>
        <dbReference type="SMART" id="SM00278"/>
    </source>
</evidence>
<dbReference type="Pfam" id="PF01330">
    <property type="entry name" value="RuvA_N"/>
    <property type="match status" value="1"/>
</dbReference>
<dbReference type="NCBIfam" id="TIGR00084">
    <property type="entry name" value="ruvA"/>
    <property type="match status" value="1"/>
</dbReference>
<dbReference type="Gene3D" id="1.10.8.10">
    <property type="entry name" value="DNA helicase RuvA subunit, C-terminal domain"/>
    <property type="match status" value="1"/>
</dbReference>
<evidence type="ECO:0000313" key="10">
    <source>
        <dbReference type="Proteomes" id="UP001465153"/>
    </source>
</evidence>
<dbReference type="InterPro" id="IPR000085">
    <property type="entry name" value="RuvA"/>
</dbReference>
<dbReference type="Proteomes" id="UP001465153">
    <property type="component" value="Unassembled WGS sequence"/>
</dbReference>
<dbReference type="EMBL" id="BAABWN010000004">
    <property type="protein sequence ID" value="GAA6167644.1"/>
    <property type="molecule type" value="Genomic_DNA"/>
</dbReference>
<comment type="subunit">
    <text evidence="6">Homotetramer. Forms an RuvA(8)-RuvB(12)-Holliday junction (HJ) complex. HJ DNA is sandwiched between 2 RuvA tetramers; dsDNA enters through RuvA and exits via RuvB. An RuvB hexamer assembles on each DNA strand where it exits the tetramer. Each RuvB hexamer is contacted by two RuvA subunits (via domain III) on 2 adjacent RuvB subunits; this complex drives branch migration. In the full resolvosome a probable DNA-RuvA(4)-RuvB(12)-RuvC(2) complex forms which resolves the HJ.</text>
</comment>
<dbReference type="InterPro" id="IPR010994">
    <property type="entry name" value="RuvA_2-like"/>
</dbReference>
<keyword evidence="1 6" id="KW-0963">Cytoplasm</keyword>
<comment type="caution">
    <text evidence="9">The sequence shown here is derived from an EMBL/GenBank/DDBJ whole genome shotgun (WGS) entry which is preliminary data.</text>
</comment>
<proteinExistence type="inferred from homology"/>
<keyword evidence="10" id="KW-1185">Reference proteome</keyword>
<keyword evidence="3 6" id="KW-0238">DNA-binding</keyword>
<comment type="subcellular location">
    <subcellularLocation>
        <location evidence="6">Cytoplasm</location>
    </subcellularLocation>
</comment>
<dbReference type="SUPFAM" id="SSF47781">
    <property type="entry name" value="RuvA domain 2-like"/>
    <property type="match status" value="1"/>
</dbReference>
<dbReference type="SUPFAM" id="SSF50249">
    <property type="entry name" value="Nucleic acid-binding proteins"/>
    <property type="match status" value="1"/>
</dbReference>
<name>A0ABQ0A7L8_9GAMM</name>
<dbReference type="CDD" id="cd14332">
    <property type="entry name" value="UBA_RuvA_C"/>
    <property type="match status" value="1"/>
</dbReference>
<evidence type="ECO:0000256" key="2">
    <source>
        <dbReference type="ARBA" id="ARBA00022763"/>
    </source>
</evidence>
<comment type="domain">
    <text evidence="6">Has three domains with a flexible linker between the domains II and III and assumes an 'L' shape. Domain III is highly mobile and contacts RuvB.</text>
</comment>
<evidence type="ECO:0000313" key="9">
    <source>
        <dbReference type="EMBL" id="GAA6167644.1"/>
    </source>
</evidence>
<keyword evidence="2 6" id="KW-0227">DNA damage</keyword>